<reference evidence="1 2" key="1">
    <citation type="submission" date="2012-05" db="EMBL/GenBank/DDBJ databases">
        <authorList>
            <person name="Hilton J."/>
        </authorList>
    </citation>
    <scope>NUCLEOTIDE SEQUENCE [LARGE SCALE GENOMIC DNA]</scope>
    <source>
        <strain evidence="1 2">HH01</strain>
    </source>
</reference>
<organism evidence="1 2">
    <name type="scientific">Richelia intracellularis HH01</name>
    <dbReference type="NCBI Taxonomy" id="1165094"/>
    <lineage>
        <taxon>Bacteria</taxon>
        <taxon>Bacillati</taxon>
        <taxon>Cyanobacteriota</taxon>
        <taxon>Cyanophyceae</taxon>
        <taxon>Nostocales</taxon>
        <taxon>Nostocaceae</taxon>
        <taxon>Richelia</taxon>
    </lineage>
</organism>
<accession>M1X5L4</accession>
<reference evidence="2" key="2">
    <citation type="submission" date="2016-01" db="EMBL/GenBank/DDBJ databases">
        <title>Diatom-associated endosymboitic cyanobacterium lacks core nitrogen metabolism enzymes.</title>
        <authorList>
            <person name="Hilton J.A."/>
            <person name="Foster R.A."/>
            <person name="Tripp H.J."/>
            <person name="Carter B.J."/>
            <person name="Zehr J.P."/>
            <person name="Villareal T.A."/>
        </authorList>
    </citation>
    <scope>NUCLEOTIDE SEQUENCE [LARGE SCALE GENOMIC DNA]</scope>
    <source>
        <strain evidence="2">HH01</strain>
    </source>
</reference>
<gene>
    <name evidence="1" type="ORF">RINTHH_12910</name>
</gene>
<keyword evidence="2" id="KW-1185">Reference proteome</keyword>
<evidence type="ECO:0000313" key="2">
    <source>
        <dbReference type="Proteomes" id="UP000053051"/>
    </source>
</evidence>
<dbReference type="EMBL" id="CAIY01000044">
    <property type="protein sequence ID" value="CCH67446.1"/>
    <property type="molecule type" value="Genomic_DNA"/>
</dbReference>
<proteinExistence type="predicted"/>
<sequence>MILIYISCSVISKANLSVLKITVAGNTNVVAGKYQDDFW</sequence>
<dbReference type="AlphaFoldDB" id="M1X5L4"/>
<protein>
    <submittedName>
        <fullName evidence="1">Uncharacterized protein</fullName>
    </submittedName>
</protein>
<comment type="caution">
    <text evidence="1">The sequence shown here is derived from an EMBL/GenBank/DDBJ whole genome shotgun (WGS) entry which is preliminary data.</text>
</comment>
<dbReference type="Proteomes" id="UP000053051">
    <property type="component" value="Unassembled WGS sequence"/>
</dbReference>
<name>M1X5L4_9NOST</name>
<evidence type="ECO:0000313" key="1">
    <source>
        <dbReference type="EMBL" id="CCH67446.1"/>
    </source>
</evidence>